<feature type="modified residue" description="N6-(pyridoxal phosphate)lysine" evidence="4">
    <location>
        <position position="185"/>
    </location>
</feature>
<proteinExistence type="inferred from homology"/>
<evidence type="ECO:0000256" key="2">
    <source>
        <dbReference type="ARBA" id="ARBA00037999"/>
    </source>
</evidence>
<dbReference type="EMBL" id="WELI01000005">
    <property type="protein sequence ID" value="KAB7730380.1"/>
    <property type="molecule type" value="Genomic_DNA"/>
</dbReference>
<comment type="caution">
    <text evidence="6">The sequence shown here is derived from an EMBL/GenBank/DDBJ whole genome shotgun (WGS) entry which is preliminary data.</text>
</comment>
<evidence type="ECO:0000256" key="5">
    <source>
        <dbReference type="RuleBase" id="RU004508"/>
    </source>
</evidence>
<protein>
    <submittedName>
        <fullName evidence="6">Aminotransferase</fullName>
    </submittedName>
</protein>
<evidence type="ECO:0000313" key="6">
    <source>
        <dbReference type="EMBL" id="KAB7730380.1"/>
    </source>
</evidence>
<dbReference type="InterPro" id="IPR015421">
    <property type="entry name" value="PyrdxlP-dep_Trfase_major"/>
</dbReference>
<keyword evidence="6" id="KW-0032">Aminotransferase</keyword>
<keyword evidence="7" id="KW-1185">Reference proteome</keyword>
<accession>A0A7J5U1A6</accession>
<evidence type="ECO:0000256" key="3">
    <source>
        <dbReference type="PIRSR" id="PIRSR000390-1"/>
    </source>
</evidence>
<keyword evidence="6" id="KW-0808">Transferase</keyword>
<name>A0A7J5U1A6_9BACT</name>
<organism evidence="6 7">
    <name type="scientific">Rudanella paleaurantiibacter</name>
    <dbReference type="NCBI Taxonomy" id="2614655"/>
    <lineage>
        <taxon>Bacteria</taxon>
        <taxon>Pseudomonadati</taxon>
        <taxon>Bacteroidota</taxon>
        <taxon>Cytophagia</taxon>
        <taxon>Cytophagales</taxon>
        <taxon>Cytophagaceae</taxon>
        <taxon>Rudanella</taxon>
    </lineage>
</organism>
<evidence type="ECO:0000313" key="7">
    <source>
        <dbReference type="Proteomes" id="UP000488299"/>
    </source>
</evidence>
<feature type="active site" description="Proton acceptor" evidence="3">
    <location>
        <position position="185"/>
    </location>
</feature>
<dbReference type="Gene3D" id="3.90.1150.10">
    <property type="entry name" value="Aspartate Aminotransferase, domain 1"/>
    <property type="match status" value="1"/>
</dbReference>
<dbReference type="PANTHER" id="PTHR30244:SF36">
    <property type="entry name" value="3-OXO-GLUCOSE-6-PHOSPHATE:GLUTAMATE AMINOTRANSFERASE"/>
    <property type="match status" value="1"/>
</dbReference>
<evidence type="ECO:0000256" key="4">
    <source>
        <dbReference type="PIRSR" id="PIRSR000390-2"/>
    </source>
</evidence>
<dbReference type="Pfam" id="PF01041">
    <property type="entry name" value="DegT_DnrJ_EryC1"/>
    <property type="match status" value="1"/>
</dbReference>
<dbReference type="InterPro" id="IPR000653">
    <property type="entry name" value="DegT/StrS_aminotransferase"/>
</dbReference>
<gene>
    <name evidence="6" type="ORF">F5984_14610</name>
</gene>
<evidence type="ECO:0000256" key="1">
    <source>
        <dbReference type="ARBA" id="ARBA00022898"/>
    </source>
</evidence>
<dbReference type="CDD" id="cd00616">
    <property type="entry name" value="AHBA_syn"/>
    <property type="match status" value="1"/>
</dbReference>
<comment type="similarity">
    <text evidence="2 5">Belongs to the DegT/DnrJ/EryC1 family.</text>
</comment>
<dbReference type="SUPFAM" id="SSF53383">
    <property type="entry name" value="PLP-dependent transferases"/>
    <property type="match status" value="1"/>
</dbReference>
<dbReference type="GO" id="GO:0000271">
    <property type="term" value="P:polysaccharide biosynthetic process"/>
    <property type="evidence" value="ECO:0007669"/>
    <property type="project" value="TreeGrafter"/>
</dbReference>
<dbReference type="RefSeq" id="WP_152124968.1">
    <property type="nucleotide sequence ID" value="NZ_WELI01000005.1"/>
</dbReference>
<dbReference type="Gene3D" id="3.40.640.10">
    <property type="entry name" value="Type I PLP-dependent aspartate aminotransferase-like (Major domain)"/>
    <property type="match status" value="1"/>
</dbReference>
<dbReference type="Proteomes" id="UP000488299">
    <property type="component" value="Unassembled WGS sequence"/>
</dbReference>
<dbReference type="PIRSF" id="PIRSF000390">
    <property type="entry name" value="PLP_StrS"/>
    <property type="match status" value="1"/>
</dbReference>
<reference evidence="6 7" key="1">
    <citation type="submission" date="2019-10" db="EMBL/GenBank/DDBJ databases">
        <title>Rudanella paleaurantiibacter sp. nov., isolated from sludge.</title>
        <authorList>
            <person name="Xu S.Q."/>
        </authorList>
    </citation>
    <scope>NUCLEOTIDE SEQUENCE [LARGE SCALE GENOMIC DNA]</scope>
    <source>
        <strain evidence="6 7">HX-22-17</strain>
    </source>
</reference>
<keyword evidence="1 4" id="KW-0663">Pyridoxal phosphate</keyword>
<dbReference type="GO" id="GO:0008483">
    <property type="term" value="F:transaminase activity"/>
    <property type="evidence" value="ECO:0007669"/>
    <property type="project" value="UniProtKB-KW"/>
</dbReference>
<dbReference type="InterPro" id="IPR015422">
    <property type="entry name" value="PyrdxlP-dep_Trfase_small"/>
</dbReference>
<dbReference type="PANTHER" id="PTHR30244">
    <property type="entry name" value="TRANSAMINASE"/>
    <property type="match status" value="1"/>
</dbReference>
<dbReference type="GO" id="GO:0030170">
    <property type="term" value="F:pyridoxal phosphate binding"/>
    <property type="evidence" value="ECO:0007669"/>
    <property type="project" value="TreeGrafter"/>
</dbReference>
<dbReference type="AlphaFoldDB" id="A0A7J5U1A6"/>
<sequence>MISFLDLKRLNERYRETILSATSRVALSGWYILGAEGTAFEQAFARYTGAKHCIGVANGLEALTLTLKAWAFPPDSEVLVASNAYIASLLAVTQAGLRPVLVEPDPRTYNLDPNRLEAAITDRTRAILPVHLYGRCCDMAGIRAVASRYGLKVLEDAAQAHGARYEGQMAGTLGHAAGFSFYPTKNLGALGDAGAITTDDDQLAEQLRYWRNYGSGRKYVNDLPGHNSRLDEMQAAILLGKLDFLDADNARRREIASYYLTRITHPDLVLPPADRLADDCWHLFVVRHPNREAMRAYLLEEGIQTDVHYPIPPHRQQAYAHLAHLSLPVADQLHREVVSLPLNPTLTDEEVEQVVRAINQMPSFA</sequence>
<dbReference type="InterPro" id="IPR015424">
    <property type="entry name" value="PyrdxlP-dep_Trfase"/>
</dbReference>